<accession>A0A7C4W779</accession>
<dbReference type="InterPro" id="IPR047706">
    <property type="entry name" value="BCAM0308-like"/>
</dbReference>
<organism evidence="2">
    <name type="scientific">candidate division WOR-3 bacterium</name>
    <dbReference type="NCBI Taxonomy" id="2052148"/>
    <lineage>
        <taxon>Bacteria</taxon>
        <taxon>Bacteria division WOR-3</taxon>
    </lineage>
</organism>
<sequence length="162" mass="19009">MRKIIRKEPKKKGDDPYLLPKSLPDPTICPTCNLLYHDKRWIRNDELANMVSMVAYKYKCPSCRKIEDHYVMGVVNISGNFYHTHREDIVNLVKNTEKREILRNPLDRIMSLKNVKDMLVIETTSENLAIAIGKALKRAYKGNLEIKFSSDNKFVRVNWQRD</sequence>
<name>A0A7C4W779_UNCW3</name>
<dbReference type="NCBIfam" id="NF040826">
    <property type="entry name" value="lxa_BCAM0308"/>
    <property type="match status" value="1"/>
</dbReference>
<dbReference type="EMBL" id="DSZH01000079">
    <property type="protein sequence ID" value="HGU47270.1"/>
    <property type="molecule type" value="Genomic_DNA"/>
</dbReference>
<reference evidence="2" key="1">
    <citation type="journal article" date="2020" name="mSystems">
        <title>Genome- and Community-Level Interaction Insights into Carbon Utilization and Element Cycling Functions of Hydrothermarchaeota in Hydrothermal Sediment.</title>
        <authorList>
            <person name="Zhou Z."/>
            <person name="Liu Y."/>
            <person name="Xu W."/>
            <person name="Pan J."/>
            <person name="Luo Z.H."/>
            <person name="Li M."/>
        </authorList>
    </citation>
    <scope>NUCLEOTIDE SEQUENCE [LARGE SCALE GENOMIC DNA]</scope>
    <source>
        <strain evidence="2">SpSt-594</strain>
        <strain evidence="1">SpSt-655</strain>
    </source>
</reference>
<comment type="caution">
    <text evidence="2">The sequence shown here is derived from an EMBL/GenBank/DDBJ whole genome shotgun (WGS) entry which is preliminary data.</text>
</comment>
<evidence type="ECO:0000313" key="2">
    <source>
        <dbReference type="EMBL" id="HGU47270.1"/>
    </source>
</evidence>
<dbReference type="EMBL" id="DTBX01000046">
    <property type="protein sequence ID" value="HGQ55061.1"/>
    <property type="molecule type" value="Genomic_DNA"/>
</dbReference>
<proteinExistence type="predicted"/>
<dbReference type="AlphaFoldDB" id="A0A7C4W779"/>
<evidence type="ECO:0000313" key="1">
    <source>
        <dbReference type="EMBL" id="HGQ55061.1"/>
    </source>
</evidence>
<gene>
    <name evidence="2" type="ORF">ENT60_01745</name>
    <name evidence="1" type="ORF">ENU28_01180</name>
</gene>
<protein>
    <submittedName>
        <fullName evidence="2">ATPase</fullName>
    </submittedName>
</protein>